<proteinExistence type="predicted"/>
<dbReference type="InterPro" id="IPR016135">
    <property type="entry name" value="UBQ-conjugating_enzyme/RWD"/>
</dbReference>
<gene>
    <name evidence="3" type="ORF">GMORB2_0479</name>
</gene>
<dbReference type="EMBL" id="JAANYQ010000001">
    <property type="protein sequence ID" value="KAF4126742.1"/>
    <property type="molecule type" value="Genomic_DNA"/>
</dbReference>
<name>A0A9P4Z3F6_9HYPO</name>
<dbReference type="Pfam" id="PF00179">
    <property type="entry name" value="UQ_con"/>
    <property type="match status" value="1"/>
</dbReference>
<accession>A0A9P4Z3F6</accession>
<dbReference type="CDD" id="cd23814">
    <property type="entry name" value="UEV_AKTIP"/>
    <property type="match status" value="1"/>
</dbReference>
<dbReference type="OrthoDB" id="5596422at2759"/>
<reference evidence="3" key="1">
    <citation type="submission" date="2020-03" db="EMBL/GenBank/DDBJ databases">
        <title>Site-based positive gene gene selection in Geosmithia morbida across the United States reveals a broad range of putative effectors and factors for local host and environmental adapation.</title>
        <authorList>
            <person name="Onufrak A."/>
            <person name="Murdoch R.W."/>
            <person name="Gazis R."/>
            <person name="Huff M."/>
            <person name="Staton M."/>
            <person name="Klingeman W."/>
            <person name="Hadziabdic D."/>
        </authorList>
    </citation>
    <scope>NUCLEOTIDE SEQUENCE</scope>
    <source>
        <strain evidence="3">1262</strain>
    </source>
</reference>
<sequence length="321" mass="34953">MPSLSAGLKQTCPGGVFVSLTPGDPTLWSAVLFVRNGPYSPAVLRFHIQFPHKYPALPPVVTFDTDMFHPLITPLTTFMYTTDIQNNGTVSATDGERLPPGSFSLRHGFPQWFGRGSRGVKATVPRDSPNPAQLTGQARMITPEPSAASGAAASYSTTDTVDTSAYDILRYIKSAFGDEAVLDSIPIDAAGNPGAWHAWRTHRRKHGKMFDEDKELPPPPPPPKAGDEEESTDSQEEKHLPRLPPIPQASVTGGRRPDEWDWEGVWEDRVKKGINASLSEPALYGGTAALPDDLIHFLPLEQGEVESVKENIRRSLGEAAI</sequence>
<dbReference type="Proteomes" id="UP000749293">
    <property type="component" value="Unassembled WGS sequence"/>
</dbReference>
<feature type="domain" description="UBC core" evidence="2">
    <location>
        <begin position="25"/>
        <end position="73"/>
    </location>
</feature>
<evidence type="ECO:0000256" key="1">
    <source>
        <dbReference type="SAM" id="MobiDB-lite"/>
    </source>
</evidence>
<dbReference type="RefSeq" id="XP_035325394.1">
    <property type="nucleotide sequence ID" value="XM_035462464.1"/>
</dbReference>
<organism evidence="3 4">
    <name type="scientific">Geosmithia morbida</name>
    <dbReference type="NCBI Taxonomy" id="1094350"/>
    <lineage>
        <taxon>Eukaryota</taxon>
        <taxon>Fungi</taxon>
        <taxon>Dikarya</taxon>
        <taxon>Ascomycota</taxon>
        <taxon>Pezizomycotina</taxon>
        <taxon>Sordariomycetes</taxon>
        <taxon>Hypocreomycetidae</taxon>
        <taxon>Hypocreales</taxon>
        <taxon>Bionectriaceae</taxon>
        <taxon>Geosmithia</taxon>
    </lineage>
</organism>
<dbReference type="GeneID" id="55966709"/>
<dbReference type="InterPro" id="IPR000608">
    <property type="entry name" value="UBC"/>
</dbReference>
<comment type="caution">
    <text evidence="3">The sequence shown here is derived from an EMBL/GenBank/DDBJ whole genome shotgun (WGS) entry which is preliminary data.</text>
</comment>
<evidence type="ECO:0000313" key="4">
    <source>
        <dbReference type="Proteomes" id="UP000749293"/>
    </source>
</evidence>
<keyword evidence="4" id="KW-1185">Reference proteome</keyword>
<protein>
    <submittedName>
        <fullName evidence="3">Ubiquitin-conjugating enzyme</fullName>
    </submittedName>
</protein>
<dbReference type="AlphaFoldDB" id="A0A9P4Z3F6"/>
<evidence type="ECO:0000259" key="2">
    <source>
        <dbReference type="Pfam" id="PF00179"/>
    </source>
</evidence>
<evidence type="ECO:0000313" key="3">
    <source>
        <dbReference type="EMBL" id="KAF4126742.1"/>
    </source>
</evidence>
<feature type="region of interest" description="Disordered" evidence="1">
    <location>
        <begin position="203"/>
        <end position="258"/>
    </location>
</feature>
<dbReference type="SUPFAM" id="SSF54495">
    <property type="entry name" value="UBC-like"/>
    <property type="match status" value="1"/>
</dbReference>
<dbReference type="Gene3D" id="3.10.110.10">
    <property type="entry name" value="Ubiquitin Conjugating Enzyme"/>
    <property type="match status" value="1"/>
</dbReference>
<feature type="region of interest" description="Disordered" evidence="1">
    <location>
        <begin position="118"/>
        <end position="139"/>
    </location>
</feature>